<evidence type="ECO:0000313" key="2">
    <source>
        <dbReference type="EMBL" id="TDR90333.1"/>
    </source>
</evidence>
<reference evidence="2 3" key="1">
    <citation type="submission" date="2019-03" db="EMBL/GenBank/DDBJ databases">
        <title>Genomic Encyclopedia of Type Strains, Phase IV (KMG-IV): sequencing the most valuable type-strain genomes for metagenomic binning, comparative biology and taxonomic classification.</title>
        <authorList>
            <person name="Goeker M."/>
        </authorList>
    </citation>
    <scope>NUCLEOTIDE SEQUENCE [LARGE SCALE GENOMIC DNA]</scope>
    <source>
        <strain evidence="2 3">DSM 25903</strain>
    </source>
</reference>
<keyword evidence="3" id="KW-1185">Reference proteome</keyword>
<proteinExistence type="predicted"/>
<accession>A0A4R7BXT9</accession>
<organism evidence="2 3">
    <name type="scientific">Enterovirga rhinocerotis</name>
    <dbReference type="NCBI Taxonomy" id="1339210"/>
    <lineage>
        <taxon>Bacteria</taxon>
        <taxon>Pseudomonadati</taxon>
        <taxon>Pseudomonadota</taxon>
        <taxon>Alphaproteobacteria</taxon>
        <taxon>Hyphomicrobiales</taxon>
        <taxon>Methylobacteriaceae</taxon>
        <taxon>Enterovirga</taxon>
    </lineage>
</organism>
<feature type="compositionally biased region" description="Basic and acidic residues" evidence="1">
    <location>
        <begin position="24"/>
        <end position="40"/>
    </location>
</feature>
<dbReference type="RefSeq" id="WP_133771642.1">
    <property type="nucleotide sequence ID" value="NZ_SNZR01000013.1"/>
</dbReference>
<feature type="compositionally biased region" description="Basic and acidic residues" evidence="1">
    <location>
        <begin position="48"/>
        <end position="58"/>
    </location>
</feature>
<name>A0A4R7BXT9_9HYPH</name>
<sequence>MAHPWKQRGSGKASSCRAARRNASKAERREQSGDRHRAAKAEQTSYFIRDRFKHEQANARRARQIAAGRLQPTGGV</sequence>
<dbReference type="AlphaFoldDB" id="A0A4R7BXT9"/>
<evidence type="ECO:0000313" key="3">
    <source>
        <dbReference type="Proteomes" id="UP000295122"/>
    </source>
</evidence>
<dbReference type="Proteomes" id="UP000295122">
    <property type="component" value="Unassembled WGS sequence"/>
</dbReference>
<gene>
    <name evidence="2" type="ORF">EV668_3184</name>
</gene>
<evidence type="ECO:0000256" key="1">
    <source>
        <dbReference type="SAM" id="MobiDB-lite"/>
    </source>
</evidence>
<feature type="region of interest" description="Disordered" evidence="1">
    <location>
        <begin position="1"/>
        <end position="76"/>
    </location>
</feature>
<comment type="caution">
    <text evidence="2">The sequence shown here is derived from an EMBL/GenBank/DDBJ whole genome shotgun (WGS) entry which is preliminary data.</text>
</comment>
<feature type="compositionally biased region" description="Low complexity" evidence="1">
    <location>
        <begin position="64"/>
        <end position="76"/>
    </location>
</feature>
<protein>
    <submittedName>
        <fullName evidence="2">Uncharacterized protein</fullName>
    </submittedName>
</protein>
<dbReference type="EMBL" id="SNZR01000013">
    <property type="protein sequence ID" value="TDR90333.1"/>
    <property type="molecule type" value="Genomic_DNA"/>
</dbReference>